<comment type="subcellular location">
    <subcellularLocation>
        <location evidence="1">Membrane</location>
        <topology evidence="1">Single-pass membrane protein</topology>
    </subcellularLocation>
</comment>
<evidence type="ECO:0000256" key="3">
    <source>
        <dbReference type="ARBA" id="ARBA00022692"/>
    </source>
</evidence>
<feature type="compositionally biased region" description="Low complexity" evidence="7">
    <location>
        <begin position="429"/>
        <end position="483"/>
    </location>
</feature>
<feature type="region of interest" description="Disordered" evidence="7">
    <location>
        <begin position="1"/>
        <end position="78"/>
    </location>
</feature>
<dbReference type="InterPro" id="IPR010201">
    <property type="entry name" value="HflK"/>
</dbReference>
<feature type="region of interest" description="Disordered" evidence="7">
    <location>
        <begin position="412"/>
        <end position="509"/>
    </location>
</feature>
<evidence type="ECO:0000256" key="1">
    <source>
        <dbReference type="ARBA" id="ARBA00004167"/>
    </source>
</evidence>
<dbReference type="Proteomes" id="UP000502415">
    <property type="component" value="Chromosome"/>
</dbReference>
<evidence type="ECO:0000256" key="5">
    <source>
        <dbReference type="ARBA" id="ARBA00023136"/>
    </source>
</evidence>
<name>A0A7Z2ZVA2_9BURK</name>
<sequence>MPAGAPRGVPAPLAPPAGGAGFRFPVSSGIKLSLNDPRWGHRPEEGHKAQEGRRPGKNDNKNGNKNDGGDGPPDLDQLWRDFNQRLNRLFGKRGGSGGDGSFRPGARGVGAVAGLAAAIAAAIWLSSGAFVVPEGQVGIVTTFGQLSHKTGPGVSWRWPAPFQAHEVVNVAQVQTAEIGYRGNVRNKQPNEALMLTGDQNIVDLQFSVQYKIKDPVAWVFNNRDQVDTVRGAAETAVREVVGGSKMDYVLYDGRERVALEARGRIQDMFERYKLGAEVVAVTVQSAQPPEQVAAAFEDGVRAQEDRARLRSEADAYASDVILQARGRAARQLQDAQGYRATVENTAEGNAARFDKIVAEYAKAPAVTRDRMYIDTMQQILSSTSKVMIDAKTGTNQIYLPLDRLLAQSTANEAALGSRSGPVMMPAQPPAAGQPGQPAQQQAPGQAQAQGSQQVPQQAQPQVQQGQQGQPQQGQAQAPAQAQPAPAPEHGEARHRDLRSRDASRERESR</sequence>
<dbReference type="Gene3D" id="3.30.479.30">
    <property type="entry name" value="Band 7 domain"/>
    <property type="match status" value="1"/>
</dbReference>
<dbReference type="InterPro" id="IPR001107">
    <property type="entry name" value="Band_7"/>
</dbReference>
<dbReference type="InterPro" id="IPR036013">
    <property type="entry name" value="Band_7/SPFH_dom_sf"/>
</dbReference>
<evidence type="ECO:0000313" key="9">
    <source>
        <dbReference type="EMBL" id="QJE03388.1"/>
    </source>
</evidence>
<dbReference type="CDD" id="cd03404">
    <property type="entry name" value="SPFH_HflK"/>
    <property type="match status" value="1"/>
</dbReference>
<comment type="subunit">
    <text evidence="6">HflC and HflK may interact to form a multimeric complex.</text>
</comment>
<evidence type="ECO:0000256" key="7">
    <source>
        <dbReference type="SAM" id="MobiDB-lite"/>
    </source>
</evidence>
<dbReference type="InterPro" id="IPR050710">
    <property type="entry name" value="Band7/mec-2_domain"/>
</dbReference>
<comment type="function">
    <text evidence="6">HflC and HflK could encode or regulate a protease.</text>
</comment>
<dbReference type="GO" id="GO:0016020">
    <property type="term" value="C:membrane"/>
    <property type="evidence" value="ECO:0007669"/>
    <property type="project" value="UniProtKB-SubCell"/>
</dbReference>
<feature type="compositionally biased region" description="Low complexity" evidence="7">
    <location>
        <begin position="1"/>
        <end position="11"/>
    </location>
</feature>
<proteinExistence type="inferred from homology"/>
<dbReference type="KEGG" id="mfy:HH212_15510"/>
<evidence type="ECO:0000313" key="10">
    <source>
        <dbReference type="Proteomes" id="UP000502415"/>
    </source>
</evidence>
<evidence type="ECO:0000259" key="8">
    <source>
        <dbReference type="SMART" id="SM00244"/>
    </source>
</evidence>
<keyword evidence="10" id="KW-1185">Reference proteome</keyword>
<feature type="compositionally biased region" description="Basic and acidic residues" evidence="7">
    <location>
        <begin position="488"/>
        <end position="509"/>
    </location>
</feature>
<feature type="compositionally biased region" description="Basic and acidic residues" evidence="7">
    <location>
        <begin position="38"/>
        <end position="68"/>
    </location>
</feature>
<reference evidence="9 10" key="1">
    <citation type="submission" date="2020-04" db="EMBL/GenBank/DDBJ databases">
        <title>Genome sequencing of novel species.</title>
        <authorList>
            <person name="Heo J."/>
            <person name="Kim S.-J."/>
            <person name="Kim J.-S."/>
            <person name="Hong S.-B."/>
            <person name="Kwon S.-W."/>
        </authorList>
    </citation>
    <scope>NUCLEOTIDE SEQUENCE [LARGE SCALE GENOMIC DNA]</scope>
    <source>
        <strain evidence="9 10">GN2-R2</strain>
    </source>
</reference>
<protein>
    <recommendedName>
        <fullName evidence="6">Protein HflK</fullName>
    </recommendedName>
</protein>
<gene>
    <name evidence="9" type="primary">hflK</name>
    <name evidence="9" type="ORF">HH212_15510</name>
</gene>
<accession>A0A7Z2ZVA2</accession>
<dbReference type="Pfam" id="PF01145">
    <property type="entry name" value="Band_7"/>
    <property type="match status" value="1"/>
</dbReference>
<keyword evidence="4" id="KW-1133">Transmembrane helix</keyword>
<feature type="domain" description="Band 7" evidence="8">
    <location>
        <begin position="127"/>
        <end position="300"/>
    </location>
</feature>
<keyword evidence="9" id="KW-0645">Protease</keyword>
<dbReference type="SMART" id="SM00244">
    <property type="entry name" value="PHB"/>
    <property type="match status" value="1"/>
</dbReference>
<organism evidence="9 10">
    <name type="scientific">Massilia forsythiae</name>
    <dbReference type="NCBI Taxonomy" id="2728020"/>
    <lineage>
        <taxon>Bacteria</taxon>
        <taxon>Pseudomonadati</taxon>
        <taxon>Pseudomonadota</taxon>
        <taxon>Betaproteobacteria</taxon>
        <taxon>Burkholderiales</taxon>
        <taxon>Oxalobacteraceae</taxon>
        <taxon>Telluria group</taxon>
        <taxon>Massilia</taxon>
    </lineage>
</organism>
<dbReference type="PANTHER" id="PTHR43327">
    <property type="entry name" value="STOMATIN-LIKE PROTEIN 2, MITOCHONDRIAL"/>
    <property type="match status" value="1"/>
</dbReference>
<dbReference type="GO" id="GO:0008233">
    <property type="term" value="F:peptidase activity"/>
    <property type="evidence" value="ECO:0007669"/>
    <property type="project" value="UniProtKB-KW"/>
</dbReference>
<dbReference type="SUPFAM" id="SSF117892">
    <property type="entry name" value="Band 7/SPFH domain"/>
    <property type="match status" value="1"/>
</dbReference>
<dbReference type="GO" id="GO:0006508">
    <property type="term" value="P:proteolysis"/>
    <property type="evidence" value="ECO:0007669"/>
    <property type="project" value="UniProtKB-KW"/>
</dbReference>
<dbReference type="NCBIfam" id="TIGR01933">
    <property type="entry name" value="hflK"/>
    <property type="match status" value="1"/>
</dbReference>
<keyword evidence="3" id="KW-0812">Transmembrane</keyword>
<keyword evidence="9" id="KW-0378">Hydrolase</keyword>
<dbReference type="PANTHER" id="PTHR43327:SF2">
    <property type="entry name" value="MODULATOR OF FTSH PROTEASE HFLK"/>
    <property type="match status" value="1"/>
</dbReference>
<dbReference type="EMBL" id="CP051685">
    <property type="protein sequence ID" value="QJE03388.1"/>
    <property type="molecule type" value="Genomic_DNA"/>
</dbReference>
<keyword evidence="5" id="KW-0472">Membrane</keyword>
<evidence type="ECO:0000256" key="6">
    <source>
        <dbReference type="RuleBase" id="RU364113"/>
    </source>
</evidence>
<evidence type="ECO:0000256" key="4">
    <source>
        <dbReference type="ARBA" id="ARBA00022989"/>
    </source>
</evidence>
<comment type="similarity">
    <text evidence="2 6">Belongs to the band 7/mec-2 family. HflK subfamily.</text>
</comment>
<dbReference type="AlphaFoldDB" id="A0A7Z2ZVA2"/>
<evidence type="ECO:0000256" key="2">
    <source>
        <dbReference type="ARBA" id="ARBA00006971"/>
    </source>
</evidence>
<dbReference type="Pfam" id="PF12221">
    <property type="entry name" value="HflK_N"/>
    <property type="match status" value="1"/>
</dbReference>
<dbReference type="InterPro" id="IPR020980">
    <property type="entry name" value="Membrane_HflK_N"/>
</dbReference>